<keyword evidence="1" id="KW-0812">Transmembrane</keyword>
<feature type="transmembrane region" description="Helical" evidence="1">
    <location>
        <begin position="16"/>
        <end position="34"/>
    </location>
</feature>
<protein>
    <recommendedName>
        <fullName evidence="4">Phage abortive infection protein</fullName>
    </recommendedName>
</protein>
<dbReference type="RefSeq" id="WP_188773680.1">
    <property type="nucleotide sequence ID" value="NZ_BMMB01000001.1"/>
</dbReference>
<proteinExistence type="predicted"/>
<reference evidence="2 3" key="1">
    <citation type="submission" date="2023-07" db="EMBL/GenBank/DDBJ databases">
        <title>Genomic Encyclopedia of Type Strains, Phase IV (KMG-IV): sequencing the most valuable type-strain genomes for metagenomic binning, comparative biology and taxonomic classification.</title>
        <authorList>
            <person name="Goeker M."/>
        </authorList>
    </citation>
    <scope>NUCLEOTIDE SEQUENCE [LARGE SCALE GENOMIC DNA]</scope>
    <source>
        <strain evidence="2 3">DSM 22170</strain>
    </source>
</reference>
<keyword evidence="1" id="KW-0472">Membrane</keyword>
<evidence type="ECO:0000313" key="3">
    <source>
        <dbReference type="Proteomes" id="UP001185028"/>
    </source>
</evidence>
<evidence type="ECO:0000256" key="1">
    <source>
        <dbReference type="SAM" id="Phobius"/>
    </source>
</evidence>
<dbReference type="EMBL" id="JAVDQH010000004">
    <property type="protein sequence ID" value="MDR6243496.1"/>
    <property type="molecule type" value="Genomic_DNA"/>
</dbReference>
<comment type="caution">
    <text evidence="2">The sequence shown here is derived from an EMBL/GenBank/DDBJ whole genome shotgun (WGS) entry which is preliminary data.</text>
</comment>
<keyword evidence="1" id="KW-1133">Transmembrane helix</keyword>
<organism evidence="2 3">
    <name type="scientific">Paenibacillus hunanensis</name>
    <dbReference type="NCBI Taxonomy" id="539262"/>
    <lineage>
        <taxon>Bacteria</taxon>
        <taxon>Bacillati</taxon>
        <taxon>Bacillota</taxon>
        <taxon>Bacilli</taxon>
        <taxon>Bacillales</taxon>
        <taxon>Paenibacillaceae</taxon>
        <taxon>Paenibacillus</taxon>
    </lineage>
</organism>
<accession>A0ABU1IX46</accession>
<gene>
    <name evidence="2" type="ORF">JOC58_001383</name>
</gene>
<keyword evidence="3" id="KW-1185">Reference proteome</keyword>
<name>A0ABU1IX46_9BACL</name>
<dbReference type="Proteomes" id="UP001185028">
    <property type="component" value="Unassembled WGS sequence"/>
</dbReference>
<feature type="transmembrane region" description="Helical" evidence="1">
    <location>
        <begin position="49"/>
        <end position="70"/>
    </location>
</feature>
<sequence length="233" mass="27009">MTTEEKVEQKKEEHKIFKIGGSVLVIWGISFWAINRFVNSDYRGIFGDMFGAVNALFSGLAFAGLIYTITVQRKELSLQREAIQMQTKELEAQHIETARSADQLQMQQELLNYQLVLATVNDLLKLKNAAIQNINTHNGADQFTNRFKNWVTFNKVFDGENLKNLEQYKETCFLTLHFVITSNLRNKQIFKLIDIVNVNIDATEKKLLTTLAIHEKDLYIQNLLKVFKIYQEK</sequence>
<evidence type="ECO:0000313" key="2">
    <source>
        <dbReference type="EMBL" id="MDR6243496.1"/>
    </source>
</evidence>
<evidence type="ECO:0008006" key="4">
    <source>
        <dbReference type="Google" id="ProtNLM"/>
    </source>
</evidence>